<evidence type="ECO:0000256" key="1">
    <source>
        <dbReference type="SAM" id="Phobius"/>
    </source>
</evidence>
<name>A0A6J5CN02_9BURK</name>
<sequence>MHMGKVWTIAVIVGILMVLIPPIRHVVSHFLTAFVSPAIRVILKGMILWIWAFLKGIMRHHLVLIRNLLMPRQALFKTLDTSESDDE</sequence>
<dbReference type="AlphaFoldDB" id="A0A6J5CN02"/>
<protein>
    <recommendedName>
        <fullName evidence="4">Transmembrane protein</fullName>
    </recommendedName>
</protein>
<accession>A0A6J5CN02</accession>
<keyword evidence="1" id="KW-0472">Membrane</keyword>
<dbReference type="Proteomes" id="UP000494249">
    <property type="component" value="Unassembled WGS sequence"/>
</dbReference>
<evidence type="ECO:0000313" key="2">
    <source>
        <dbReference type="EMBL" id="CAB3739836.1"/>
    </source>
</evidence>
<reference evidence="2 3" key="1">
    <citation type="submission" date="2020-04" db="EMBL/GenBank/DDBJ databases">
        <authorList>
            <person name="De Canck E."/>
        </authorList>
    </citation>
    <scope>NUCLEOTIDE SEQUENCE [LARGE SCALE GENOMIC DNA]</scope>
    <source>
        <strain evidence="2 3">LMG 22037</strain>
    </source>
</reference>
<keyword evidence="1" id="KW-1133">Transmembrane helix</keyword>
<proteinExistence type="predicted"/>
<dbReference type="EMBL" id="CADIKB010000063">
    <property type="protein sequence ID" value="CAB3739836.1"/>
    <property type="molecule type" value="Genomic_DNA"/>
</dbReference>
<feature type="transmembrane region" description="Helical" evidence="1">
    <location>
        <begin position="30"/>
        <end position="54"/>
    </location>
</feature>
<evidence type="ECO:0008006" key="4">
    <source>
        <dbReference type="Google" id="ProtNLM"/>
    </source>
</evidence>
<feature type="transmembrane region" description="Helical" evidence="1">
    <location>
        <begin position="7"/>
        <end position="24"/>
    </location>
</feature>
<evidence type="ECO:0000313" key="3">
    <source>
        <dbReference type="Proteomes" id="UP000494249"/>
    </source>
</evidence>
<gene>
    <name evidence="2" type="ORF">LMG22037_06332</name>
</gene>
<organism evidence="2 3">
    <name type="scientific">Paraburkholderia phenoliruptrix</name>
    <dbReference type="NCBI Taxonomy" id="252970"/>
    <lineage>
        <taxon>Bacteria</taxon>
        <taxon>Pseudomonadati</taxon>
        <taxon>Pseudomonadota</taxon>
        <taxon>Betaproteobacteria</taxon>
        <taxon>Burkholderiales</taxon>
        <taxon>Burkholderiaceae</taxon>
        <taxon>Paraburkholderia</taxon>
    </lineage>
</organism>
<keyword evidence="1" id="KW-0812">Transmembrane</keyword>